<comment type="caution">
    <text evidence="2">The sequence shown here is derived from an EMBL/GenBank/DDBJ whole genome shotgun (WGS) entry which is preliminary data.</text>
</comment>
<evidence type="ECO:0000313" key="2">
    <source>
        <dbReference type="EMBL" id="KAF3559597.1"/>
    </source>
</evidence>
<evidence type="ECO:0000256" key="1">
    <source>
        <dbReference type="SAM" id="MobiDB-lite"/>
    </source>
</evidence>
<protein>
    <submittedName>
        <fullName evidence="2">Uncharacterized protein</fullName>
    </submittedName>
</protein>
<dbReference type="AlphaFoldDB" id="A0A8S9R588"/>
<dbReference type="EMBL" id="QGKX02000996">
    <property type="protein sequence ID" value="KAF3559597.1"/>
    <property type="molecule type" value="Genomic_DNA"/>
</dbReference>
<evidence type="ECO:0000313" key="3">
    <source>
        <dbReference type="Proteomes" id="UP000712600"/>
    </source>
</evidence>
<organism evidence="2 3">
    <name type="scientific">Brassica cretica</name>
    <name type="common">Mustard</name>
    <dbReference type="NCBI Taxonomy" id="69181"/>
    <lineage>
        <taxon>Eukaryota</taxon>
        <taxon>Viridiplantae</taxon>
        <taxon>Streptophyta</taxon>
        <taxon>Embryophyta</taxon>
        <taxon>Tracheophyta</taxon>
        <taxon>Spermatophyta</taxon>
        <taxon>Magnoliopsida</taxon>
        <taxon>eudicotyledons</taxon>
        <taxon>Gunneridae</taxon>
        <taxon>Pentapetalae</taxon>
        <taxon>rosids</taxon>
        <taxon>malvids</taxon>
        <taxon>Brassicales</taxon>
        <taxon>Brassicaceae</taxon>
        <taxon>Brassiceae</taxon>
        <taxon>Brassica</taxon>
    </lineage>
</organism>
<gene>
    <name evidence="2" type="ORF">F2Q69_00015599</name>
</gene>
<proteinExistence type="predicted"/>
<reference evidence="2" key="1">
    <citation type="submission" date="2019-12" db="EMBL/GenBank/DDBJ databases">
        <title>Genome sequencing and annotation of Brassica cretica.</title>
        <authorList>
            <person name="Studholme D.J."/>
            <person name="Sarris P."/>
        </authorList>
    </citation>
    <scope>NUCLEOTIDE SEQUENCE</scope>
    <source>
        <strain evidence="2">PFS-109/04</strain>
        <tissue evidence="2">Leaf</tissue>
    </source>
</reference>
<feature type="region of interest" description="Disordered" evidence="1">
    <location>
        <begin position="396"/>
        <end position="419"/>
    </location>
</feature>
<accession>A0A8S9R588</accession>
<dbReference type="Proteomes" id="UP000712600">
    <property type="component" value="Unassembled WGS sequence"/>
</dbReference>
<sequence length="419" mass="45724">MSTCAVWSSIFALSTSPPSSALPELWKKIIHGGSGSGVKARSWRGRRGEALSAAFWFCLREAEAPSAPSTPVQVPARWRLRLAPPSSVKITGGEGTPCLASPSCAPGDPGEHRRLAPGVDAKRGRRRCRSVCPRGGEASWVRASSLWGLDLKGDWISAMKNVVDATDFKSWYTRKVTTWDDSACLRGYEETFYNEKKRFWPQSNGGIETRVGVGVTLYPSRRLSSCSRRPVKFHSDSLATASLEELSLLLFIVVTICWLRGCFVSGQGTGPLVLKGHGCVGGARESFTVSESASRQSSHPGAVVFHGGVVDFLAGFWDYFLGRGGGDHPSLYRLMAEASAYSIWEEVQASCGASFIPALVAFARHWYVLELSPSVVLGLIDRESYELCGDHRELATPETSRELPASEKTRRTSLSRESR</sequence>
<name>A0A8S9R588_BRACR</name>